<dbReference type="Proteomes" id="UP000177998">
    <property type="component" value="Unassembled WGS sequence"/>
</dbReference>
<evidence type="ECO:0000313" key="1">
    <source>
        <dbReference type="EMBL" id="OGG91461.1"/>
    </source>
</evidence>
<reference evidence="1 2" key="1">
    <citation type="journal article" date="2016" name="Nat. Commun.">
        <title>Thousands of microbial genomes shed light on interconnected biogeochemical processes in an aquifer system.</title>
        <authorList>
            <person name="Anantharaman K."/>
            <person name="Brown C.T."/>
            <person name="Hug L.A."/>
            <person name="Sharon I."/>
            <person name="Castelle C.J."/>
            <person name="Probst A.J."/>
            <person name="Thomas B.C."/>
            <person name="Singh A."/>
            <person name="Wilkins M.J."/>
            <person name="Karaoz U."/>
            <person name="Brodie E.L."/>
            <person name="Williams K.H."/>
            <person name="Hubbard S.S."/>
            <person name="Banfield J.F."/>
        </authorList>
    </citation>
    <scope>NUCLEOTIDE SEQUENCE [LARGE SCALE GENOMIC DNA]</scope>
</reference>
<evidence type="ECO:0000313" key="2">
    <source>
        <dbReference type="Proteomes" id="UP000177998"/>
    </source>
</evidence>
<organism evidence="1 2">
    <name type="scientific">Candidatus Kuenenbacteria bacterium RIFCSPLOWO2_02_FULL_42_16</name>
    <dbReference type="NCBI Taxonomy" id="1798564"/>
    <lineage>
        <taxon>Bacteria</taxon>
        <taxon>Candidatus Kueneniibacteriota</taxon>
    </lineage>
</organism>
<sequence length="135" mass="16164">MKEFEKQMAMIFSRVGDIFNLGGYTFRTMRRVVDDQGRGVVNLKKSYRLAYINLKTKIITIDIYTPRFRKEKSIKSILNILAHEIAHTQKPSFRQRWRGRVITRQHYPEFYEQVGKNIEKMRRDGVLQKFLSFNS</sequence>
<accession>A0A1F6G042</accession>
<comment type="caution">
    <text evidence="1">The sequence shown here is derived from an EMBL/GenBank/DDBJ whole genome shotgun (WGS) entry which is preliminary data.</text>
</comment>
<name>A0A1F6G042_9BACT</name>
<dbReference type="AlphaFoldDB" id="A0A1F6G042"/>
<evidence type="ECO:0008006" key="3">
    <source>
        <dbReference type="Google" id="ProtNLM"/>
    </source>
</evidence>
<proteinExistence type="predicted"/>
<gene>
    <name evidence="1" type="ORF">A3H55_02960</name>
</gene>
<dbReference type="EMBL" id="MFMZ01000010">
    <property type="protein sequence ID" value="OGG91461.1"/>
    <property type="molecule type" value="Genomic_DNA"/>
</dbReference>
<protein>
    <recommendedName>
        <fullName evidence="3">SprT-like domain-containing protein</fullName>
    </recommendedName>
</protein>